<evidence type="ECO:0000256" key="1">
    <source>
        <dbReference type="SAM" id="MobiDB-lite"/>
    </source>
</evidence>
<feature type="region of interest" description="Disordered" evidence="1">
    <location>
        <begin position="1"/>
        <end position="27"/>
    </location>
</feature>
<dbReference type="InterPro" id="IPR023476">
    <property type="entry name" value="Pep_tRNA_hydro_II_dom_sf"/>
</dbReference>
<organism evidence="2 3">
    <name type="scientific">Streptomyces cacaoi</name>
    <dbReference type="NCBI Taxonomy" id="1898"/>
    <lineage>
        <taxon>Bacteria</taxon>
        <taxon>Bacillati</taxon>
        <taxon>Actinomycetota</taxon>
        <taxon>Actinomycetes</taxon>
        <taxon>Kitasatosporales</taxon>
        <taxon>Streptomycetaceae</taxon>
        <taxon>Streptomyces</taxon>
    </lineage>
</organism>
<keyword evidence="3" id="KW-1185">Reference proteome</keyword>
<dbReference type="SUPFAM" id="SSF102462">
    <property type="entry name" value="Peptidyl-tRNA hydrolase II"/>
    <property type="match status" value="1"/>
</dbReference>
<dbReference type="EMBL" id="BJMM01000027">
    <property type="protein sequence ID" value="GEB52071.1"/>
    <property type="molecule type" value="Genomic_DNA"/>
</dbReference>
<sequence>MSVGNTGDVGEAGSAGSAGKTGDAGNAGSAAGVSGDAVAVGFAPGERDFGLSTRRARLKWVVVVHAGLPPGRAANAAVCAVAPTVAAVPGLLGDAAADADGTVHPGLPWAGCSVLVADSAALRTVRAKAAARPDVFVADVPAAAQSTRVYGDFLATVGRARTEEMEYCAVSIVGPRNPVDRIVGRLPLMP</sequence>
<accession>A0A4Y3R382</accession>
<name>A0A4Y3R382_STRCI</name>
<gene>
    <name evidence="2" type="ORF">SCA03_46220</name>
</gene>
<dbReference type="InterPro" id="IPR018988">
    <property type="entry name" value="DUF2000"/>
</dbReference>
<evidence type="ECO:0008006" key="4">
    <source>
        <dbReference type="Google" id="ProtNLM"/>
    </source>
</evidence>
<dbReference type="AlphaFoldDB" id="A0A4Y3R382"/>
<evidence type="ECO:0000313" key="3">
    <source>
        <dbReference type="Proteomes" id="UP000319210"/>
    </source>
</evidence>
<dbReference type="Gene3D" id="3.40.1490.10">
    <property type="entry name" value="Bit1"/>
    <property type="match status" value="1"/>
</dbReference>
<dbReference type="OrthoDB" id="3692042at2"/>
<evidence type="ECO:0000313" key="2">
    <source>
        <dbReference type="EMBL" id="GEB52071.1"/>
    </source>
</evidence>
<comment type="caution">
    <text evidence="2">The sequence shown here is derived from an EMBL/GenBank/DDBJ whole genome shotgun (WGS) entry which is preliminary data.</text>
</comment>
<reference evidence="2 3" key="1">
    <citation type="submission" date="2019-06" db="EMBL/GenBank/DDBJ databases">
        <title>Whole genome shotgun sequence of Streptomyces cacaoi subsp. cacaoi NBRC 12748.</title>
        <authorList>
            <person name="Hosoyama A."/>
            <person name="Uohara A."/>
            <person name="Ohji S."/>
            <person name="Ichikawa N."/>
        </authorList>
    </citation>
    <scope>NUCLEOTIDE SEQUENCE [LARGE SCALE GENOMIC DNA]</scope>
    <source>
        <strain evidence="2 3">NBRC 12748</strain>
    </source>
</reference>
<dbReference type="RefSeq" id="WP_078873427.1">
    <property type="nucleotide sequence ID" value="NZ_BJMM01000027.1"/>
</dbReference>
<dbReference type="Proteomes" id="UP000319210">
    <property type="component" value="Unassembled WGS sequence"/>
</dbReference>
<proteinExistence type="predicted"/>
<dbReference type="Pfam" id="PF09391">
    <property type="entry name" value="DUF2000"/>
    <property type="match status" value="1"/>
</dbReference>
<protein>
    <recommendedName>
        <fullName evidence="4">DUF2000 domain-containing protein</fullName>
    </recommendedName>
</protein>